<dbReference type="SMART" id="SM00465">
    <property type="entry name" value="GIYc"/>
    <property type="match status" value="1"/>
</dbReference>
<dbReference type="Gene3D" id="3.40.1440.10">
    <property type="entry name" value="GIY-YIG endonuclease"/>
    <property type="match status" value="1"/>
</dbReference>
<organism evidence="3 4">
    <name type="scientific">Leptolyngbya boryana NIES-2135</name>
    <dbReference type="NCBI Taxonomy" id="1973484"/>
    <lineage>
        <taxon>Bacteria</taxon>
        <taxon>Bacillati</taxon>
        <taxon>Cyanobacteriota</taxon>
        <taxon>Cyanophyceae</taxon>
        <taxon>Leptolyngbyales</taxon>
        <taxon>Leptolyngbyaceae</taxon>
        <taxon>Leptolyngbya group</taxon>
        <taxon>Leptolyngbya</taxon>
    </lineage>
</organism>
<dbReference type="Pfam" id="PF01541">
    <property type="entry name" value="GIY-YIG"/>
    <property type="match status" value="1"/>
</dbReference>
<evidence type="ECO:0000313" key="4">
    <source>
        <dbReference type="Proteomes" id="UP000217895"/>
    </source>
</evidence>
<dbReference type="SUPFAM" id="SSF82771">
    <property type="entry name" value="GIY-YIG endonuclease"/>
    <property type="match status" value="1"/>
</dbReference>
<keyword evidence="1" id="KW-0812">Transmembrane</keyword>
<name>A0A1Z4JPC3_LEPBY</name>
<reference evidence="3 4" key="1">
    <citation type="submission" date="2017-06" db="EMBL/GenBank/DDBJ databases">
        <title>Genome sequencing of cyanobaciteial culture collection at National Institute for Environmental Studies (NIES).</title>
        <authorList>
            <person name="Hirose Y."/>
            <person name="Shimura Y."/>
            <person name="Fujisawa T."/>
            <person name="Nakamura Y."/>
            <person name="Kawachi M."/>
        </authorList>
    </citation>
    <scope>NUCLEOTIDE SEQUENCE [LARGE SCALE GENOMIC DNA]</scope>
    <source>
        <strain evidence="3 4">NIES-2135</strain>
    </source>
</reference>
<dbReference type="InterPro" id="IPR035901">
    <property type="entry name" value="GIY-YIG_endonuc_sf"/>
</dbReference>
<evidence type="ECO:0000256" key="1">
    <source>
        <dbReference type="SAM" id="Phobius"/>
    </source>
</evidence>
<evidence type="ECO:0000313" key="3">
    <source>
        <dbReference type="EMBL" id="BAY58507.1"/>
    </source>
</evidence>
<accession>A0A1Z4JPC3</accession>
<dbReference type="Proteomes" id="UP000217895">
    <property type="component" value="Chromosome"/>
</dbReference>
<dbReference type="InterPro" id="IPR000305">
    <property type="entry name" value="GIY-YIG_endonuc"/>
</dbReference>
<keyword evidence="1" id="KW-0472">Membrane</keyword>
<evidence type="ECO:0000259" key="2">
    <source>
        <dbReference type="PROSITE" id="PS50164"/>
    </source>
</evidence>
<gene>
    <name evidence="3" type="ORF">NIES2135_53800</name>
</gene>
<keyword evidence="4" id="KW-1185">Reference proteome</keyword>
<dbReference type="AlphaFoldDB" id="A0A1Z4JPC3"/>
<sequence>MRLLEIPPFFRPSVALRNKNRLPAQPGVYYAIQWWNPFKPIYIGVSSNIQARWNSRRWGEHHKFAELSRRFGVRLHYRVTSSESQALRIEAIEIRRYRPELNRKLESLRKDPIRDVLDFCADSVLIGVAMTIVVVALWRLLL</sequence>
<feature type="domain" description="GIY-YIG" evidence="2">
    <location>
        <begin position="27"/>
        <end position="103"/>
    </location>
</feature>
<proteinExistence type="predicted"/>
<dbReference type="EMBL" id="AP018203">
    <property type="protein sequence ID" value="BAY58507.1"/>
    <property type="molecule type" value="Genomic_DNA"/>
</dbReference>
<dbReference type="PROSITE" id="PS50164">
    <property type="entry name" value="GIY_YIG"/>
    <property type="match status" value="1"/>
</dbReference>
<keyword evidence="1" id="KW-1133">Transmembrane helix</keyword>
<feature type="transmembrane region" description="Helical" evidence="1">
    <location>
        <begin position="119"/>
        <end position="141"/>
    </location>
</feature>
<protein>
    <submittedName>
        <fullName evidence="3">XRE family transcriptional regulator</fullName>
    </submittedName>
</protein>